<keyword evidence="2" id="KW-1185">Reference proteome</keyword>
<evidence type="ECO:0000313" key="1">
    <source>
        <dbReference type="EMBL" id="KAG0444668.1"/>
    </source>
</evidence>
<comment type="caution">
    <text evidence="1">The sequence shown here is derived from an EMBL/GenBank/DDBJ whole genome shotgun (WGS) entry which is preliminary data.</text>
</comment>
<gene>
    <name evidence="1" type="ORF">HPB47_013526</name>
</gene>
<name>A0AC60R0U9_IXOPE</name>
<organism evidence="1 2">
    <name type="scientific">Ixodes persulcatus</name>
    <name type="common">Taiga tick</name>
    <dbReference type="NCBI Taxonomy" id="34615"/>
    <lineage>
        <taxon>Eukaryota</taxon>
        <taxon>Metazoa</taxon>
        <taxon>Ecdysozoa</taxon>
        <taxon>Arthropoda</taxon>
        <taxon>Chelicerata</taxon>
        <taxon>Arachnida</taxon>
        <taxon>Acari</taxon>
        <taxon>Parasitiformes</taxon>
        <taxon>Ixodida</taxon>
        <taxon>Ixodoidea</taxon>
        <taxon>Ixodidae</taxon>
        <taxon>Ixodinae</taxon>
        <taxon>Ixodes</taxon>
    </lineage>
</organism>
<proteinExistence type="predicted"/>
<evidence type="ECO:0000313" key="2">
    <source>
        <dbReference type="Proteomes" id="UP000805193"/>
    </source>
</evidence>
<dbReference type="Proteomes" id="UP000805193">
    <property type="component" value="Unassembled WGS sequence"/>
</dbReference>
<sequence length="298" mass="33325">MAHTKPSLVVKETAQSIWTTPGLAVRSMSGQLPPNKRASGEQPKPALTPEKVNVVEGMCRLLLLKARADTDEEHAYVCKAVEIVRCAVDCGFLRTGIVTRWPKYLQHHGGMRFLAAVSSIDVSNRLEVQDFCALRDVAVPLEPVVSHVIHVSVYRLPPYLSEEALAQALSRTEGCWVTHVPAAYPSEGPQCKSDAKSTKNNEDTTEIRFSRRTQGLHPEFGLLPPRTKQPTRPTMANQSPTPAAPAVVYLPAAPRTPTPFHGEIHEDVEDWIKHYERVARHNGWTAEQCLQNLYFRWR</sequence>
<feature type="non-terminal residue" evidence="1">
    <location>
        <position position="298"/>
    </location>
</feature>
<protein>
    <submittedName>
        <fullName evidence="1">Uncharacterized protein</fullName>
    </submittedName>
</protein>
<accession>A0AC60R0U9</accession>
<dbReference type="EMBL" id="JABSTQ010001662">
    <property type="protein sequence ID" value="KAG0444668.1"/>
    <property type="molecule type" value="Genomic_DNA"/>
</dbReference>
<reference evidence="1 2" key="1">
    <citation type="journal article" date="2020" name="Cell">
        <title>Large-Scale Comparative Analyses of Tick Genomes Elucidate Their Genetic Diversity and Vector Capacities.</title>
        <authorList>
            <consortium name="Tick Genome and Microbiome Consortium (TIGMIC)"/>
            <person name="Jia N."/>
            <person name="Wang J."/>
            <person name="Shi W."/>
            <person name="Du L."/>
            <person name="Sun Y."/>
            <person name="Zhan W."/>
            <person name="Jiang J.F."/>
            <person name="Wang Q."/>
            <person name="Zhang B."/>
            <person name="Ji P."/>
            <person name="Bell-Sakyi L."/>
            <person name="Cui X.M."/>
            <person name="Yuan T.T."/>
            <person name="Jiang B.G."/>
            <person name="Yang W.F."/>
            <person name="Lam T.T."/>
            <person name="Chang Q.C."/>
            <person name="Ding S.J."/>
            <person name="Wang X.J."/>
            <person name="Zhu J.G."/>
            <person name="Ruan X.D."/>
            <person name="Zhao L."/>
            <person name="Wei J.T."/>
            <person name="Ye R.Z."/>
            <person name="Que T.C."/>
            <person name="Du C.H."/>
            <person name="Zhou Y.H."/>
            <person name="Cheng J.X."/>
            <person name="Dai P.F."/>
            <person name="Guo W.B."/>
            <person name="Han X.H."/>
            <person name="Huang E.J."/>
            <person name="Li L.F."/>
            <person name="Wei W."/>
            <person name="Gao Y.C."/>
            <person name="Liu J.Z."/>
            <person name="Shao H.Z."/>
            <person name="Wang X."/>
            <person name="Wang C.C."/>
            <person name="Yang T.C."/>
            <person name="Huo Q.B."/>
            <person name="Li W."/>
            <person name="Chen H.Y."/>
            <person name="Chen S.E."/>
            <person name="Zhou L.G."/>
            <person name="Ni X.B."/>
            <person name="Tian J.H."/>
            <person name="Sheng Y."/>
            <person name="Liu T."/>
            <person name="Pan Y.S."/>
            <person name="Xia L.Y."/>
            <person name="Li J."/>
            <person name="Zhao F."/>
            <person name="Cao W.C."/>
        </authorList>
    </citation>
    <scope>NUCLEOTIDE SEQUENCE [LARGE SCALE GENOMIC DNA]</scope>
    <source>
        <strain evidence="1">Iper-2018</strain>
    </source>
</reference>